<evidence type="ECO:0000313" key="2">
    <source>
        <dbReference type="Proteomes" id="UP000252797"/>
    </source>
</evidence>
<gene>
    <name evidence="1" type="ORF">EA71_01872</name>
</gene>
<accession>A0A367CEQ5</accession>
<proteinExistence type="predicted"/>
<evidence type="ECO:0000313" key="1">
    <source>
        <dbReference type="EMBL" id="RCA11117.1"/>
    </source>
</evidence>
<protein>
    <submittedName>
        <fullName evidence="1">Uncharacterized protein</fullName>
    </submittedName>
</protein>
<dbReference type="Proteomes" id="UP000252797">
    <property type="component" value="Unassembled WGS sequence"/>
</dbReference>
<name>A0A367CEQ5_9ENTE</name>
<comment type="caution">
    <text evidence="1">The sequence shown here is derived from an EMBL/GenBank/DDBJ whole genome shotgun (WGS) entry which is preliminary data.</text>
</comment>
<dbReference type="EMBL" id="LEPB01000004">
    <property type="protein sequence ID" value="RCA11117.1"/>
    <property type="molecule type" value="Genomic_DNA"/>
</dbReference>
<sequence length="179" mass="20903">MNEHVKNRIESFRSLIEGLEHEQLTADSCSQLFIAMGELRGHINGREIKPFIHLIISLLQQDGVVFFKKDHLVYTNKQASCFSKYANGDEFAVYRARFDDRIFDLHTIASLLLTYSNLLPNSFAHPFILEIPHMIFKKHVILDKTKIDYEELRFKHLAHMKTALDDMIGEHTIFTRQTI</sequence>
<organism evidence="1 2">
    <name type="scientific">Enterococcus durans</name>
    <dbReference type="NCBI Taxonomy" id="53345"/>
    <lineage>
        <taxon>Bacteria</taxon>
        <taxon>Bacillati</taxon>
        <taxon>Bacillota</taxon>
        <taxon>Bacilli</taxon>
        <taxon>Lactobacillales</taxon>
        <taxon>Enterococcaceae</taxon>
        <taxon>Enterococcus</taxon>
    </lineage>
</organism>
<dbReference type="AlphaFoldDB" id="A0A367CEQ5"/>
<dbReference type="RefSeq" id="WP_113845968.1">
    <property type="nucleotide sequence ID" value="NZ_LEPB01000004.1"/>
</dbReference>
<reference evidence="1 2" key="1">
    <citation type="submission" date="2015-06" db="EMBL/GenBank/DDBJ databases">
        <title>The Genome Sequence of Enterococcus durans 4EA1.</title>
        <authorList>
            <consortium name="The Broad Institute Genomics Platform"/>
            <consortium name="The Broad Institute Genome Sequencing Center for Infectious Disease"/>
            <person name="Earl A.M."/>
            <person name="Van Tyne D."/>
            <person name="Lebreton F."/>
            <person name="Saavedra J.T."/>
            <person name="Gilmore M.S."/>
            <person name="Manson Mcguire A."/>
            <person name="Clock S."/>
            <person name="Crupain M."/>
            <person name="Rangan U."/>
            <person name="Young S."/>
            <person name="Abouelleil A."/>
            <person name="Cao P."/>
            <person name="Chapman S.B."/>
            <person name="Griggs A."/>
            <person name="Priest M."/>
            <person name="Shea T."/>
            <person name="Wortman J."/>
            <person name="Nusbaum C."/>
            <person name="Birren B."/>
        </authorList>
    </citation>
    <scope>NUCLEOTIDE SEQUENCE [LARGE SCALE GENOMIC DNA]</scope>
    <source>
        <strain evidence="1 2">4EA1</strain>
    </source>
</reference>